<reference evidence="7" key="1">
    <citation type="submission" date="2023-02" db="EMBL/GenBank/DDBJ databases">
        <title>Description and genomic characterization of Salipiger bruguierae sp. nov., isolated from the sediment of mangrove plant Bruguiera sexangula.</title>
        <authorList>
            <person name="Long M."/>
        </authorList>
    </citation>
    <scope>NUCLEOTIDE SEQUENCE</scope>
    <source>
        <strain evidence="7">H15</strain>
    </source>
</reference>
<dbReference type="InterPro" id="IPR036188">
    <property type="entry name" value="FAD/NAD-bd_sf"/>
</dbReference>
<evidence type="ECO:0000256" key="2">
    <source>
        <dbReference type="ARBA" id="ARBA00022630"/>
    </source>
</evidence>
<dbReference type="PANTHER" id="PTHR43400:SF10">
    <property type="entry name" value="3-OXOSTEROID 1-DEHYDROGENASE"/>
    <property type="match status" value="1"/>
</dbReference>
<dbReference type="PRINTS" id="PR00411">
    <property type="entry name" value="PNDRDTASEI"/>
</dbReference>
<dbReference type="EMBL" id="CP123385">
    <property type="protein sequence ID" value="XCC96188.1"/>
    <property type="molecule type" value="Genomic_DNA"/>
</dbReference>
<dbReference type="Gene3D" id="3.50.50.60">
    <property type="entry name" value="FAD/NAD(P)-binding domain"/>
    <property type="match status" value="2"/>
</dbReference>
<sequence>MSLDPTPTQTGSAASDQPRPALPERVDLIVLGSGAAGLGAALTAALGGLDCLVLEHRGTLGGTSARSSGTVWVPGNPQSGGDADLAEAVRYLDALVGDKAPREMRGAFLDSAREMLADLSTHAGLALRPLTASQDYRPELPGAAPGSRALEPLPFDGRQLGKDFATLAEPLRELMLFGQVMVTRAEAAQLLRADRSARGAGLALALMGRTAADRLRGYRRGTRLVMGNALVARLYRACRDRGVRVRTGAHVTALTSDAGRVTGVTLADGQRVTAAQGVVLAGGGFPASARMRAEQMPEPVPGFTPAAPGCDGSTLKLGLEAGGRLGPPGADNALWFPSSIFTRADGSHVPYPHIVLDRAKPGAIIVGQDGRRFANEALPYHYFVRAMYAANTNGQTIPAWMICDRGFIARYGFGAIRPRTPHLGRYIASGYLITAPDAGALARRLDLPAEALATTLAQVNADAETGTDSAFSRGESAYDRALGDPDHAPNPCFGRIGPGPLYALRIEPTPLGTSRGLVTDTHARVLDAAGIPIPGLYACGNDMHSPFGGEYPGAGAQLGLALTFGWRAARHAAGIGT</sequence>
<dbReference type="RefSeq" id="WP_353475054.1">
    <property type="nucleotide sequence ID" value="NZ_CP123385.1"/>
</dbReference>
<evidence type="ECO:0000259" key="6">
    <source>
        <dbReference type="Pfam" id="PF00890"/>
    </source>
</evidence>
<dbReference type="InterPro" id="IPR027477">
    <property type="entry name" value="Succ_DH/fumarate_Rdtase_cat_sf"/>
</dbReference>
<protein>
    <submittedName>
        <fullName evidence="7">FAD-dependent oxidoreductase</fullName>
    </submittedName>
</protein>
<keyword evidence="4" id="KW-0560">Oxidoreductase</keyword>
<dbReference type="Gene3D" id="3.90.700.10">
    <property type="entry name" value="Succinate dehydrogenase/fumarate reductase flavoprotein, catalytic domain"/>
    <property type="match status" value="1"/>
</dbReference>
<gene>
    <name evidence="7" type="ORF">PVT71_15965</name>
</gene>
<dbReference type="InterPro" id="IPR003953">
    <property type="entry name" value="FAD-dep_OxRdtase_2_FAD-bd"/>
</dbReference>
<dbReference type="SUPFAM" id="SSF51905">
    <property type="entry name" value="FAD/NAD(P)-binding domain"/>
    <property type="match status" value="1"/>
</dbReference>
<evidence type="ECO:0000313" key="7">
    <source>
        <dbReference type="EMBL" id="XCC96188.1"/>
    </source>
</evidence>
<dbReference type="PANTHER" id="PTHR43400">
    <property type="entry name" value="FUMARATE REDUCTASE"/>
    <property type="match status" value="1"/>
</dbReference>
<feature type="domain" description="FAD-dependent oxidoreductase 2 FAD-binding" evidence="6">
    <location>
        <begin position="27"/>
        <end position="557"/>
    </location>
</feature>
<feature type="region of interest" description="Disordered" evidence="5">
    <location>
        <begin position="1"/>
        <end position="21"/>
    </location>
</feature>
<evidence type="ECO:0000256" key="5">
    <source>
        <dbReference type="SAM" id="MobiDB-lite"/>
    </source>
</evidence>
<dbReference type="Pfam" id="PF00890">
    <property type="entry name" value="FAD_binding_2"/>
    <property type="match status" value="1"/>
</dbReference>
<keyword evidence="2" id="KW-0285">Flavoprotein</keyword>
<keyword evidence="3" id="KW-0274">FAD</keyword>
<dbReference type="GO" id="GO:0016491">
    <property type="term" value="F:oxidoreductase activity"/>
    <property type="evidence" value="ECO:0007669"/>
    <property type="project" value="UniProtKB-KW"/>
</dbReference>
<proteinExistence type="predicted"/>
<accession>A0AAU8AMM3</accession>
<dbReference type="InterPro" id="IPR050315">
    <property type="entry name" value="FAD-oxidoreductase_2"/>
</dbReference>
<evidence type="ECO:0000256" key="4">
    <source>
        <dbReference type="ARBA" id="ARBA00023002"/>
    </source>
</evidence>
<dbReference type="GO" id="GO:0008202">
    <property type="term" value="P:steroid metabolic process"/>
    <property type="evidence" value="ECO:0007669"/>
    <property type="project" value="UniProtKB-ARBA"/>
</dbReference>
<dbReference type="AlphaFoldDB" id="A0AAU8AMM3"/>
<organism evidence="7">
    <name type="scientific">Alloyangia sp. H15</name>
    <dbReference type="NCBI Taxonomy" id="3029062"/>
    <lineage>
        <taxon>Bacteria</taxon>
        <taxon>Pseudomonadati</taxon>
        <taxon>Pseudomonadota</taxon>
        <taxon>Alphaproteobacteria</taxon>
        <taxon>Rhodobacterales</taxon>
        <taxon>Roseobacteraceae</taxon>
        <taxon>Alloyangia</taxon>
    </lineage>
</organism>
<evidence type="ECO:0000256" key="1">
    <source>
        <dbReference type="ARBA" id="ARBA00001974"/>
    </source>
</evidence>
<comment type="cofactor">
    <cofactor evidence="1">
        <name>FAD</name>
        <dbReference type="ChEBI" id="CHEBI:57692"/>
    </cofactor>
</comment>
<name>A0AAU8AMM3_9RHOB</name>
<evidence type="ECO:0000256" key="3">
    <source>
        <dbReference type="ARBA" id="ARBA00022827"/>
    </source>
</evidence>
<feature type="compositionally biased region" description="Polar residues" evidence="5">
    <location>
        <begin position="1"/>
        <end position="15"/>
    </location>
</feature>
<dbReference type="SUPFAM" id="SSF56425">
    <property type="entry name" value="Succinate dehydrogenase/fumarate reductase flavoprotein, catalytic domain"/>
    <property type="match status" value="1"/>
</dbReference>